<dbReference type="Proteomes" id="UP000652013">
    <property type="component" value="Unassembled WGS sequence"/>
</dbReference>
<feature type="transmembrane region" description="Helical" evidence="1">
    <location>
        <begin position="130"/>
        <end position="152"/>
    </location>
</feature>
<feature type="transmembrane region" description="Helical" evidence="1">
    <location>
        <begin position="41"/>
        <end position="65"/>
    </location>
</feature>
<evidence type="ECO:0000256" key="1">
    <source>
        <dbReference type="SAM" id="Phobius"/>
    </source>
</evidence>
<proteinExistence type="predicted"/>
<keyword evidence="1" id="KW-0472">Membrane</keyword>
<dbReference type="EMBL" id="BOOY01000006">
    <property type="protein sequence ID" value="GIJ01768.1"/>
    <property type="molecule type" value="Genomic_DNA"/>
</dbReference>
<reference evidence="2" key="1">
    <citation type="submission" date="2021-01" db="EMBL/GenBank/DDBJ databases">
        <title>Whole genome shotgun sequence of Spirilliplanes yamanashiensis NBRC 15828.</title>
        <authorList>
            <person name="Komaki H."/>
            <person name="Tamura T."/>
        </authorList>
    </citation>
    <scope>NUCLEOTIDE SEQUENCE</scope>
    <source>
        <strain evidence="2">NBRC 15828</strain>
    </source>
</reference>
<sequence length="160" mass="16891">MAAMDVPLVAAAAVVLLSPALVIAGRVLWQVVRRRRPLPGVLLGPGLLAGVALTALGYAAVVYAIGFLSGFYVLDPDQMCAAAAGFYSGRPGPPDSSWTGIDYGHLPLRRTCRWAGGTTHELVPGWVNPLWSALLAVAWAALLARPLATLVAPRWLGRTR</sequence>
<evidence type="ECO:0000313" key="2">
    <source>
        <dbReference type="EMBL" id="GIJ01768.1"/>
    </source>
</evidence>
<gene>
    <name evidence="2" type="ORF">Sya03_11200</name>
</gene>
<comment type="caution">
    <text evidence="2">The sequence shown here is derived from an EMBL/GenBank/DDBJ whole genome shotgun (WGS) entry which is preliminary data.</text>
</comment>
<name>A0A8J4DI33_9ACTN</name>
<evidence type="ECO:0000313" key="3">
    <source>
        <dbReference type="Proteomes" id="UP000652013"/>
    </source>
</evidence>
<keyword evidence="1" id="KW-1133">Transmembrane helix</keyword>
<accession>A0A8J4DI33</accession>
<dbReference type="AlphaFoldDB" id="A0A8J4DI33"/>
<protein>
    <submittedName>
        <fullName evidence="2">Uncharacterized protein</fullName>
    </submittedName>
</protein>
<keyword evidence="3" id="KW-1185">Reference proteome</keyword>
<keyword evidence="1" id="KW-0812">Transmembrane</keyword>
<feature type="transmembrane region" description="Helical" evidence="1">
    <location>
        <begin position="6"/>
        <end position="29"/>
    </location>
</feature>
<organism evidence="2 3">
    <name type="scientific">Spirilliplanes yamanashiensis</name>
    <dbReference type="NCBI Taxonomy" id="42233"/>
    <lineage>
        <taxon>Bacteria</taxon>
        <taxon>Bacillati</taxon>
        <taxon>Actinomycetota</taxon>
        <taxon>Actinomycetes</taxon>
        <taxon>Micromonosporales</taxon>
        <taxon>Micromonosporaceae</taxon>
        <taxon>Spirilliplanes</taxon>
    </lineage>
</organism>